<gene>
    <name evidence="1" type="ORF">BECKLFY1418C_GA0070996_103225</name>
</gene>
<dbReference type="Pfam" id="PF05973">
    <property type="entry name" value="Gp49"/>
    <property type="match status" value="1"/>
</dbReference>
<dbReference type="InterPro" id="IPR009241">
    <property type="entry name" value="HigB-like"/>
</dbReference>
<reference evidence="1" key="1">
    <citation type="submission" date="2019-02" db="EMBL/GenBank/DDBJ databases">
        <authorList>
            <person name="Gruber-Vodicka R. H."/>
            <person name="Seah K. B. B."/>
        </authorList>
    </citation>
    <scope>NUCLEOTIDE SEQUENCE</scope>
    <source>
        <strain evidence="1">BECK_BY7</strain>
    </source>
</reference>
<sequence length="117" mass="13718">MREVIFYRTAGGRSPVEEFLDSLSPKQAQKVVWVLQLVEEIDIVPVRYFKKLTGTDEIWEVRIDVGGDTFRILGFPDGKRFVVLNHAFQKKTRKTPEKEIRVAEKRKHDYLARKKLS</sequence>
<evidence type="ECO:0000313" key="1">
    <source>
        <dbReference type="EMBL" id="VFK17495.1"/>
    </source>
</evidence>
<accession>A0A450WKC1</accession>
<proteinExistence type="predicted"/>
<protein>
    <submittedName>
        <fullName evidence="1">Phage-related protein</fullName>
    </submittedName>
</protein>
<dbReference type="EMBL" id="CAADFN010000032">
    <property type="protein sequence ID" value="VFK17495.1"/>
    <property type="molecule type" value="Genomic_DNA"/>
</dbReference>
<dbReference type="AlphaFoldDB" id="A0A450WKC1"/>
<organism evidence="1">
    <name type="scientific">Candidatus Kentrum sp. LFY</name>
    <dbReference type="NCBI Taxonomy" id="2126342"/>
    <lineage>
        <taxon>Bacteria</taxon>
        <taxon>Pseudomonadati</taxon>
        <taxon>Pseudomonadota</taxon>
        <taxon>Gammaproteobacteria</taxon>
        <taxon>Candidatus Kentrum</taxon>
    </lineage>
</organism>
<name>A0A450WKC1_9GAMM</name>